<evidence type="ECO:0000313" key="2">
    <source>
        <dbReference type="EMBL" id="VVC76304.1"/>
    </source>
</evidence>
<protein>
    <recommendedName>
        <fullName evidence="4">Cell division protein ZapB</fullName>
    </recommendedName>
</protein>
<organism evidence="2 3">
    <name type="scientific">Aquicella siphonis</name>
    <dbReference type="NCBI Taxonomy" id="254247"/>
    <lineage>
        <taxon>Bacteria</taxon>
        <taxon>Pseudomonadati</taxon>
        <taxon>Pseudomonadota</taxon>
        <taxon>Gammaproteobacteria</taxon>
        <taxon>Legionellales</taxon>
        <taxon>Coxiellaceae</taxon>
        <taxon>Aquicella</taxon>
    </lineage>
</organism>
<evidence type="ECO:0000313" key="3">
    <source>
        <dbReference type="Proteomes" id="UP000324194"/>
    </source>
</evidence>
<evidence type="ECO:0000256" key="1">
    <source>
        <dbReference type="SAM" id="Coils"/>
    </source>
</evidence>
<feature type="coiled-coil region" evidence="1">
    <location>
        <begin position="6"/>
        <end position="47"/>
    </location>
</feature>
<gene>
    <name evidence="2" type="ORF">AQUSIP_16130</name>
</gene>
<dbReference type="AlphaFoldDB" id="A0A5E4PHB5"/>
<accession>A0A5E4PHB5</accession>
<evidence type="ECO:0008006" key="4">
    <source>
        <dbReference type="Google" id="ProtNLM"/>
    </source>
</evidence>
<dbReference type="RefSeq" id="WP_148339527.1">
    <property type="nucleotide sequence ID" value="NZ_LR699119.1"/>
</dbReference>
<name>A0A5E4PHB5_9COXI</name>
<keyword evidence="1" id="KW-0175">Coiled coil</keyword>
<dbReference type="KEGG" id="asip:AQUSIP_16130"/>
<dbReference type="Proteomes" id="UP000324194">
    <property type="component" value="Chromosome 1"/>
</dbReference>
<keyword evidence="3" id="KW-1185">Reference proteome</keyword>
<proteinExistence type="predicted"/>
<dbReference type="EMBL" id="LR699119">
    <property type="protein sequence ID" value="VVC76304.1"/>
    <property type="molecule type" value="Genomic_DNA"/>
</dbReference>
<reference evidence="2 3" key="1">
    <citation type="submission" date="2019-08" db="EMBL/GenBank/DDBJ databases">
        <authorList>
            <person name="Guy L."/>
        </authorList>
    </citation>
    <scope>NUCLEOTIDE SEQUENCE [LARGE SCALE GENOMIC DNA]</scope>
    <source>
        <strain evidence="2 3">SGT-108</strain>
    </source>
</reference>
<sequence>MTDNLFQKLEEKMMLLLAEIEDSRREIARLTQENAMLKREQEAHSSKLADLISLLDSVSLSDVMTTGASVTAIKPMTAQG</sequence>